<comment type="caution">
    <text evidence="2">The sequence shown here is derived from an EMBL/GenBank/DDBJ whole genome shotgun (WGS) entry which is preliminary data.</text>
</comment>
<feature type="compositionally biased region" description="Basic and acidic residues" evidence="1">
    <location>
        <begin position="1"/>
        <end position="17"/>
    </location>
</feature>
<keyword evidence="3" id="KW-1185">Reference proteome</keyword>
<evidence type="ECO:0000313" key="2">
    <source>
        <dbReference type="EMBL" id="KNA91920.1"/>
    </source>
</evidence>
<accession>A0ABR5IDV7</accession>
<proteinExistence type="predicted"/>
<dbReference type="RefSeq" id="WP_049698258.1">
    <property type="nucleotide sequence ID" value="NZ_JAQDQF010000005.1"/>
</dbReference>
<feature type="region of interest" description="Disordered" evidence="1">
    <location>
        <begin position="1"/>
        <end position="23"/>
    </location>
</feature>
<sequence length="170" mass="18315">MGTSDHDDPGSRHDGRQFDLNGRPMVPRRWETLRRAMIGGRAAPRDVLTVTDRDVVVVGESDDEAASSSSILDASTLRPADQAVVRHVLALPDDGVEAAVGLAALDEYEAIPVDVVADRFAIPEGLAPVVLARVQLVDALHLSQERSRMASLASRHSGVAVGWQIVQRPR</sequence>
<reference evidence="2 3" key="1">
    <citation type="submission" date="2015-05" db="EMBL/GenBank/DDBJ databases">
        <title>Draft genome sequence of the bacterium Gordonia jacobaea a new member of the Gordonia genus.</title>
        <authorList>
            <person name="Jimenez-Galisteo G."/>
            <person name="Dominguez A."/>
            <person name="Munoz E."/>
            <person name="Vinas M."/>
        </authorList>
    </citation>
    <scope>NUCLEOTIDE SEQUENCE [LARGE SCALE GENOMIC DNA]</scope>
    <source>
        <strain evidence="3">mv1</strain>
    </source>
</reference>
<evidence type="ECO:0000313" key="3">
    <source>
        <dbReference type="Proteomes" id="UP000037247"/>
    </source>
</evidence>
<protein>
    <submittedName>
        <fullName evidence="2">Uncharacterized protein</fullName>
    </submittedName>
</protein>
<evidence type="ECO:0000256" key="1">
    <source>
        <dbReference type="SAM" id="MobiDB-lite"/>
    </source>
</evidence>
<dbReference type="Proteomes" id="UP000037247">
    <property type="component" value="Unassembled WGS sequence"/>
</dbReference>
<organism evidence="2 3">
    <name type="scientific">Gordonia jacobaea</name>
    <dbReference type="NCBI Taxonomy" id="122202"/>
    <lineage>
        <taxon>Bacteria</taxon>
        <taxon>Bacillati</taxon>
        <taxon>Actinomycetota</taxon>
        <taxon>Actinomycetes</taxon>
        <taxon>Mycobacteriales</taxon>
        <taxon>Gordoniaceae</taxon>
        <taxon>Gordonia</taxon>
    </lineage>
</organism>
<name>A0ABR5IDV7_9ACTN</name>
<dbReference type="EMBL" id="LDTZ01000015">
    <property type="protein sequence ID" value="KNA91920.1"/>
    <property type="molecule type" value="Genomic_DNA"/>
</dbReference>
<gene>
    <name evidence="2" type="ORF">ABW18_06945</name>
</gene>